<accession>A0A8S5UXU3</accession>
<reference evidence="1" key="1">
    <citation type="journal article" date="2021" name="Proc. Natl. Acad. Sci. U.S.A.">
        <title>A Catalog of Tens of Thousands of Viruses from Human Metagenomes Reveals Hidden Associations with Chronic Diseases.</title>
        <authorList>
            <person name="Tisza M.J."/>
            <person name="Buck C.B."/>
        </authorList>
    </citation>
    <scope>NUCLEOTIDE SEQUENCE</scope>
    <source>
        <strain evidence="1">Ctfza2</strain>
    </source>
</reference>
<proteinExistence type="predicted"/>
<evidence type="ECO:0000313" key="1">
    <source>
        <dbReference type="EMBL" id="DAF99297.1"/>
    </source>
</evidence>
<organism evidence="1">
    <name type="scientific">Siphoviridae sp. ctfza2</name>
    <dbReference type="NCBI Taxonomy" id="2825599"/>
    <lineage>
        <taxon>Viruses</taxon>
        <taxon>Duplodnaviria</taxon>
        <taxon>Heunggongvirae</taxon>
        <taxon>Uroviricota</taxon>
        <taxon>Caudoviricetes</taxon>
    </lineage>
</organism>
<protein>
    <submittedName>
        <fullName evidence="1">Dissimilatory sulfite reductase D</fullName>
    </submittedName>
</protein>
<dbReference type="EMBL" id="BK016163">
    <property type="protein sequence ID" value="DAF99297.1"/>
    <property type="molecule type" value="Genomic_DNA"/>
</dbReference>
<sequence>MELLNLIPYGKENAISREDLSKLTGWDDRRVRDEIKRLMRNGERILSSSSAKGYWRSDDPDEIERFLKESDNRRRTEALNVEPLRFFVAKSKGEDLISVRAHYRRIHKQASGQTDIQGGE</sequence>
<name>A0A8S5UXU3_9CAUD</name>